<dbReference type="Proteomes" id="UP000800096">
    <property type="component" value="Unassembled WGS sequence"/>
</dbReference>
<feature type="chain" id="PRO_5025469932" description="Survival protein SurE-like phosphatase/nucleotidase domain-containing protein" evidence="1">
    <location>
        <begin position="18"/>
        <end position="358"/>
    </location>
</feature>
<sequence>MLKFYLLLTVALPLAQAARLLLTNDDGWDHPNIRALFHLLDTTTNHKLILSAPTTGHIEPSWFELSRSLLLSAARPVDQSSRVDDDHETSLGDDDVETLFGGDDHETSFRDDASEHTLVWDEELRKRHEKAWGHRWGYDISDIRLNHGPFDPKAAIELGQSYLGPMFYHPDGPNHPDGRPVLVLVGPTVRDDRPDRALAAVESLLRRDRSPTIVFATANTIADPAREQSSKIFASLAGKIIQRLIRHDKPDIPSSAYLHVSFPHVDIPNGRCSNEEEFKFILTSRKPNNRNKLNRAWGCEQEGFPFETEVVGNEHGCYVAISLVFYDDAGLTSRLLRSRGHKKIHKRLEDILKCFPKN</sequence>
<evidence type="ECO:0008006" key="4">
    <source>
        <dbReference type="Google" id="ProtNLM"/>
    </source>
</evidence>
<name>A0A6A5QNL8_AMPQU</name>
<dbReference type="Gene3D" id="3.40.1210.10">
    <property type="entry name" value="Survival protein SurE-like phosphatase/nucleotidase"/>
    <property type="match status" value="1"/>
</dbReference>
<organism evidence="2 3">
    <name type="scientific">Ampelomyces quisqualis</name>
    <name type="common">Powdery mildew agent</name>
    <dbReference type="NCBI Taxonomy" id="50730"/>
    <lineage>
        <taxon>Eukaryota</taxon>
        <taxon>Fungi</taxon>
        <taxon>Dikarya</taxon>
        <taxon>Ascomycota</taxon>
        <taxon>Pezizomycotina</taxon>
        <taxon>Dothideomycetes</taxon>
        <taxon>Pleosporomycetidae</taxon>
        <taxon>Pleosporales</taxon>
        <taxon>Pleosporineae</taxon>
        <taxon>Phaeosphaeriaceae</taxon>
        <taxon>Ampelomyces</taxon>
    </lineage>
</organism>
<protein>
    <recommendedName>
        <fullName evidence="4">Survival protein SurE-like phosphatase/nucleotidase domain-containing protein</fullName>
    </recommendedName>
</protein>
<evidence type="ECO:0000256" key="1">
    <source>
        <dbReference type="SAM" id="SignalP"/>
    </source>
</evidence>
<dbReference type="InterPro" id="IPR036523">
    <property type="entry name" value="SurE-like_sf"/>
</dbReference>
<gene>
    <name evidence="2" type="ORF">BDU57DRAFT_517416</name>
</gene>
<dbReference type="OrthoDB" id="4018688at2759"/>
<reference evidence="2" key="1">
    <citation type="journal article" date="2020" name="Stud. Mycol.">
        <title>101 Dothideomycetes genomes: a test case for predicting lifestyles and emergence of pathogens.</title>
        <authorList>
            <person name="Haridas S."/>
            <person name="Albert R."/>
            <person name="Binder M."/>
            <person name="Bloem J."/>
            <person name="Labutti K."/>
            <person name="Salamov A."/>
            <person name="Andreopoulos B."/>
            <person name="Baker S."/>
            <person name="Barry K."/>
            <person name="Bills G."/>
            <person name="Bluhm B."/>
            <person name="Cannon C."/>
            <person name="Castanera R."/>
            <person name="Culley D."/>
            <person name="Daum C."/>
            <person name="Ezra D."/>
            <person name="Gonzalez J."/>
            <person name="Henrissat B."/>
            <person name="Kuo A."/>
            <person name="Liang C."/>
            <person name="Lipzen A."/>
            <person name="Lutzoni F."/>
            <person name="Magnuson J."/>
            <person name="Mondo S."/>
            <person name="Nolan M."/>
            <person name="Ohm R."/>
            <person name="Pangilinan J."/>
            <person name="Park H.-J."/>
            <person name="Ramirez L."/>
            <person name="Alfaro M."/>
            <person name="Sun H."/>
            <person name="Tritt A."/>
            <person name="Yoshinaga Y."/>
            <person name="Zwiers L.-H."/>
            <person name="Turgeon B."/>
            <person name="Goodwin S."/>
            <person name="Spatafora J."/>
            <person name="Crous P."/>
            <person name="Grigoriev I."/>
        </authorList>
    </citation>
    <scope>NUCLEOTIDE SEQUENCE</scope>
    <source>
        <strain evidence="2">HMLAC05119</strain>
    </source>
</reference>
<keyword evidence="1" id="KW-0732">Signal</keyword>
<dbReference type="EMBL" id="ML979135">
    <property type="protein sequence ID" value="KAF1916989.1"/>
    <property type="molecule type" value="Genomic_DNA"/>
</dbReference>
<dbReference type="AlphaFoldDB" id="A0A6A5QNL8"/>
<keyword evidence="3" id="KW-1185">Reference proteome</keyword>
<evidence type="ECO:0000313" key="2">
    <source>
        <dbReference type="EMBL" id="KAF1916989.1"/>
    </source>
</evidence>
<proteinExistence type="predicted"/>
<evidence type="ECO:0000313" key="3">
    <source>
        <dbReference type="Proteomes" id="UP000800096"/>
    </source>
</evidence>
<feature type="signal peptide" evidence="1">
    <location>
        <begin position="1"/>
        <end position="17"/>
    </location>
</feature>
<dbReference type="GO" id="GO:0016787">
    <property type="term" value="F:hydrolase activity"/>
    <property type="evidence" value="ECO:0007669"/>
    <property type="project" value="InterPro"/>
</dbReference>
<accession>A0A6A5QNL8</accession>
<dbReference type="SUPFAM" id="SSF64167">
    <property type="entry name" value="SurE-like"/>
    <property type="match status" value="1"/>
</dbReference>